<feature type="chain" id="PRO_5032886376" description="MORN repeat protein" evidence="1">
    <location>
        <begin position="28"/>
        <end position="529"/>
    </location>
</feature>
<evidence type="ECO:0000256" key="1">
    <source>
        <dbReference type="SAM" id="SignalP"/>
    </source>
</evidence>
<keyword evidence="1" id="KW-0732">Signal</keyword>
<sequence length="529" mass="57756">MSKMKYQQLIVGAVLSLPLLMAQPACADTADDADSHWASSEPAGCKVWIDVQQEASASRQIKWTGACQNDKAVGKGSLTVTDDGKERLHFDGEMQEGNFHSDGVLKTADHDDVCTVRGSFVRGEMEGQFEESCQSGTRFAGRAHRGQLAGFGRVSLPRAAYESLIADAQKRRLGAWQGQFFLISGWWEGGSPQLSCASEADCLPLVAKRKAAFAQQAQREAKAGVRPYLLMMQSTEGNAPMSGMPYAWSDAGGKLLSRGVVDNKGRAFIVPDPAGGTSYRMSLPSGYFWEWEAQADCWQRPVKALQACMRQIRSGSSADDEFRAQQKAAASEQALFREKVGAWTKAAQNDPASSIDAILAEHRKWSALPQARITSRPFTCQAYQPALSLQAELAFAEAATLPAGNHQKLAYVEAAQLGNWRAAARLASLMLDDEMWEDAMPMIQWLASHQVPAAYNKLADVLQMQSTYDGETASPDALSLIDSLRWRAALQGDPVAQIKMARWARANQQDGLADSLRDCAVRQNPELAE</sequence>
<evidence type="ECO:0000313" key="2">
    <source>
        <dbReference type="EMBL" id="MBA4709180.1"/>
    </source>
</evidence>
<comment type="caution">
    <text evidence="2">The sequence shown here is derived from an EMBL/GenBank/DDBJ whole genome shotgun (WGS) entry which is preliminary data.</text>
</comment>
<name>A0A838Y167_9NEIS</name>
<evidence type="ECO:0008006" key="4">
    <source>
        <dbReference type="Google" id="ProtNLM"/>
    </source>
</evidence>
<proteinExistence type="predicted"/>
<dbReference type="Proteomes" id="UP000545606">
    <property type="component" value="Unassembled WGS sequence"/>
</dbReference>
<dbReference type="RefSeq" id="WP_181836257.1">
    <property type="nucleotide sequence ID" value="NZ_JACERN010000032.1"/>
</dbReference>
<dbReference type="AlphaFoldDB" id="A0A838Y167"/>
<evidence type="ECO:0000313" key="3">
    <source>
        <dbReference type="Proteomes" id="UP000545606"/>
    </source>
</evidence>
<protein>
    <recommendedName>
        <fullName evidence="4">MORN repeat protein</fullName>
    </recommendedName>
</protein>
<reference evidence="2 3" key="1">
    <citation type="submission" date="2020-07" db="EMBL/GenBank/DDBJ databases">
        <title>Draft genome sequence of violacein-producing bacteria and related species.</title>
        <authorList>
            <person name="Wilson H.S."/>
            <person name="De Leon M.E."/>
        </authorList>
    </citation>
    <scope>NUCLEOTIDE SEQUENCE [LARGE SCALE GENOMIC DNA]</scope>
    <source>
        <strain evidence="2 3">HSC-21Su07</strain>
    </source>
</reference>
<dbReference type="EMBL" id="JACERN010000032">
    <property type="protein sequence ID" value="MBA4709180.1"/>
    <property type="molecule type" value="Genomic_DNA"/>
</dbReference>
<gene>
    <name evidence="2" type="ORF">H2Z84_12425</name>
</gene>
<organism evidence="2 3">
    <name type="scientific">Aquitalea aquatica</name>
    <dbReference type="NCBI Taxonomy" id="3044273"/>
    <lineage>
        <taxon>Bacteria</taxon>
        <taxon>Pseudomonadati</taxon>
        <taxon>Pseudomonadota</taxon>
        <taxon>Betaproteobacteria</taxon>
        <taxon>Neisseriales</taxon>
        <taxon>Chromobacteriaceae</taxon>
        <taxon>Aquitalea</taxon>
    </lineage>
</organism>
<accession>A0A838Y167</accession>
<feature type="signal peptide" evidence="1">
    <location>
        <begin position="1"/>
        <end position="27"/>
    </location>
</feature>
<keyword evidence="3" id="KW-1185">Reference proteome</keyword>